<keyword evidence="1 4" id="KW-0732">Signal</keyword>
<protein>
    <submittedName>
        <fullName evidence="7">Amino acid ABC transporter substrate-binding protein</fullName>
    </submittedName>
</protein>
<dbReference type="Proteomes" id="UP000284219">
    <property type="component" value="Unassembled WGS sequence"/>
</dbReference>
<dbReference type="InterPro" id="IPR001638">
    <property type="entry name" value="Solute-binding_3/MltF_N"/>
</dbReference>
<dbReference type="PANTHER" id="PTHR35936:SF34">
    <property type="entry name" value="ABC TRANSPORTER EXTRACELLULAR-BINDING PROTEIN YCKB-RELATED"/>
    <property type="match status" value="1"/>
</dbReference>
<dbReference type="GO" id="GO:0016020">
    <property type="term" value="C:membrane"/>
    <property type="evidence" value="ECO:0007669"/>
    <property type="project" value="InterPro"/>
</dbReference>
<evidence type="ECO:0000256" key="1">
    <source>
        <dbReference type="ARBA" id="ARBA00022729"/>
    </source>
</evidence>
<dbReference type="AlphaFoldDB" id="A0A419SNX8"/>
<dbReference type="PANTHER" id="PTHR35936">
    <property type="entry name" value="MEMBRANE-BOUND LYTIC MUREIN TRANSGLYCOSYLASE F"/>
    <property type="match status" value="1"/>
</dbReference>
<evidence type="ECO:0000256" key="4">
    <source>
        <dbReference type="SAM" id="SignalP"/>
    </source>
</evidence>
<feature type="region of interest" description="Disordered" evidence="3">
    <location>
        <begin position="25"/>
        <end position="46"/>
    </location>
</feature>
<keyword evidence="8" id="KW-1185">Reference proteome</keyword>
<dbReference type="SUPFAM" id="SSF53850">
    <property type="entry name" value="Periplasmic binding protein-like II"/>
    <property type="match status" value="1"/>
</dbReference>
<dbReference type="InterPro" id="IPR001320">
    <property type="entry name" value="Iontro_rcpt_C"/>
</dbReference>
<dbReference type="CDD" id="cd00996">
    <property type="entry name" value="PBP2_AatB_like"/>
    <property type="match status" value="1"/>
</dbReference>
<dbReference type="Gene3D" id="3.40.190.10">
    <property type="entry name" value="Periplasmic binding protein-like II"/>
    <property type="match status" value="2"/>
</dbReference>
<comment type="caution">
    <text evidence="7">The sequence shown here is derived from an EMBL/GenBank/DDBJ whole genome shotgun (WGS) entry which is preliminary data.</text>
</comment>
<organism evidence="7 8">
    <name type="scientific">Ammoniphilus oxalaticus</name>
    <dbReference type="NCBI Taxonomy" id="66863"/>
    <lineage>
        <taxon>Bacteria</taxon>
        <taxon>Bacillati</taxon>
        <taxon>Bacillota</taxon>
        <taxon>Bacilli</taxon>
        <taxon>Bacillales</taxon>
        <taxon>Paenibacillaceae</taxon>
        <taxon>Aneurinibacillus group</taxon>
        <taxon>Ammoniphilus</taxon>
    </lineage>
</organism>
<dbReference type="SMART" id="SM00062">
    <property type="entry name" value="PBPb"/>
    <property type="match status" value="1"/>
</dbReference>
<feature type="domain" description="Solute-binding protein family 3/N-terminal" evidence="5">
    <location>
        <begin position="51"/>
        <end position="273"/>
    </location>
</feature>
<feature type="coiled-coil region" evidence="2">
    <location>
        <begin position="239"/>
        <end position="266"/>
    </location>
</feature>
<dbReference type="EMBL" id="MCHY01000006">
    <property type="protein sequence ID" value="RKD25921.1"/>
    <property type="molecule type" value="Genomic_DNA"/>
</dbReference>
<evidence type="ECO:0000259" key="5">
    <source>
        <dbReference type="SMART" id="SM00062"/>
    </source>
</evidence>
<sequence length="279" mass="30649">MKRVTFIGFIFAMILTVFTGCSSSNSTTGSNADPGTPNENTEAPADGEAKKLVIGVDDKFAPMGFRDEQNELVGFDIDYARAAGEKMGYEVTFQPIDWKAKESELNSGRIDLIWNGYTITDDRKEKVLFTKPYLKNTQVVLTKADSEISKLDDLAGKEVGLQALSSALDALEANEISSEVKKVTEFTDNVLALADLKNGRVDAVVIDEVVARYYMSKEEDTFKLLEESLAPEEYGVGVKQGNEELLNELQAALDALNEDGTAAEISTKWFGEDKVLKND</sequence>
<accession>A0A419SNX8</accession>
<reference evidence="7 8" key="1">
    <citation type="submission" date="2016-08" db="EMBL/GenBank/DDBJ databases">
        <title>Novel Firmicute Genomes.</title>
        <authorList>
            <person name="Poppleton D.I."/>
            <person name="Gribaldo S."/>
        </authorList>
    </citation>
    <scope>NUCLEOTIDE SEQUENCE [LARGE SCALE GENOMIC DNA]</scope>
    <source>
        <strain evidence="7 8">RAOx-1</strain>
    </source>
</reference>
<evidence type="ECO:0000256" key="2">
    <source>
        <dbReference type="SAM" id="Coils"/>
    </source>
</evidence>
<dbReference type="Pfam" id="PF00497">
    <property type="entry name" value="SBP_bac_3"/>
    <property type="match status" value="1"/>
</dbReference>
<evidence type="ECO:0000256" key="3">
    <source>
        <dbReference type="SAM" id="MobiDB-lite"/>
    </source>
</evidence>
<dbReference type="RefSeq" id="WP_211329307.1">
    <property type="nucleotide sequence ID" value="NZ_MCHY01000006.1"/>
</dbReference>
<feature type="signal peptide" evidence="4">
    <location>
        <begin position="1"/>
        <end position="19"/>
    </location>
</feature>
<dbReference type="GO" id="GO:0015276">
    <property type="term" value="F:ligand-gated monoatomic ion channel activity"/>
    <property type="evidence" value="ECO:0007669"/>
    <property type="project" value="InterPro"/>
</dbReference>
<feature type="domain" description="Ionotropic glutamate receptor C-terminal" evidence="6">
    <location>
        <begin position="51"/>
        <end position="272"/>
    </location>
</feature>
<gene>
    <name evidence="7" type="ORF">BEP19_03050</name>
</gene>
<proteinExistence type="predicted"/>
<name>A0A419SNX8_9BACL</name>
<keyword evidence="2" id="KW-0175">Coiled coil</keyword>
<evidence type="ECO:0000313" key="7">
    <source>
        <dbReference type="EMBL" id="RKD25921.1"/>
    </source>
</evidence>
<feature type="chain" id="PRO_5038466263" evidence="4">
    <location>
        <begin position="20"/>
        <end position="279"/>
    </location>
</feature>
<evidence type="ECO:0000259" key="6">
    <source>
        <dbReference type="SMART" id="SM00079"/>
    </source>
</evidence>
<evidence type="ECO:0000313" key="8">
    <source>
        <dbReference type="Proteomes" id="UP000284219"/>
    </source>
</evidence>
<dbReference type="PROSITE" id="PS51257">
    <property type="entry name" value="PROKAR_LIPOPROTEIN"/>
    <property type="match status" value="1"/>
</dbReference>
<dbReference type="SMART" id="SM00079">
    <property type="entry name" value="PBPe"/>
    <property type="match status" value="1"/>
</dbReference>